<dbReference type="Pfam" id="PF00665">
    <property type="entry name" value="rve"/>
    <property type="match status" value="1"/>
</dbReference>
<keyword evidence="3" id="KW-0064">Aspartyl protease</keyword>
<dbReference type="Ensembl" id="ENSORLT00000046269.1">
    <property type="protein sequence ID" value="ENSORLP00000040070.1"/>
    <property type="gene ID" value="ENSORLG00000024785.1"/>
</dbReference>
<dbReference type="InterPro" id="IPR050951">
    <property type="entry name" value="Retrovirus_Pol_polyprotein"/>
</dbReference>
<dbReference type="InterPro" id="IPR036397">
    <property type="entry name" value="RNaseH_sf"/>
</dbReference>
<dbReference type="SUPFAM" id="SSF53098">
    <property type="entry name" value="Ribonuclease H-like"/>
    <property type="match status" value="1"/>
</dbReference>
<evidence type="ECO:0000256" key="6">
    <source>
        <dbReference type="ARBA" id="ARBA00022908"/>
    </source>
</evidence>
<evidence type="ECO:0000256" key="9">
    <source>
        <dbReference type="ARBA" id="ARBA00023125"/>
    </source>
</evidence>
<dbReference type="Bgee" id="ENSORLG00000024785">
    <property type="expression patterns" value="Expressed in mesonephros and 3 other cell types or tissues"/>
</dbReference>
<evidence type="ECO:0000256" key="7">
    <source>
        <dbReference type="ARBA" id="ARBA00022918"/>
    </source>
</evidence>
<dbReference type="GO" id="GO:0003887">
    <property type="term" value="F:DNA-directed DNA polymerase activity"/>
    <property type="evidence" value="ECO:0007669"/>
    <property type="project" value="UniProtKB-KW"/>
</dbReference>
<keyword evidence="1" id="KW-0645">Protease</keyword>
<dbReference type="InterPro" id="IPR041588">
    <property type="entry name" value="Integrase_H2C2"/>
</dbReference>
<keyword evidence="6" id="KW-0229">DNA integration</keyword>
<keyword evidence="14" id="KW-1185">Reference proteome</keyword>
<evidence type="ECO:0000256" key="11">
    <source>
        <dbReference type="ARBA" id="ARBA00039658"/>
    </source>
</evidence>
<dbReference type="Pfam" id="PF24626">
    <property type="entry name" value="SH3_Tf2-1"/>
    <property type="match status" value="1"/>
</dbReference>
<keyword evidence="5" id="KW-0460">Magnesium</keyword>
<dbReference type="InterPro" id="IPR056924">
    <property type="entry name" value="SH3_Tf2-1"/>
</dbReference>
<reference evidence="13" key="3">
    <citation type="submission" date="2025-09" db="UniProtKB">
        <authorList>
            <consortium name="Ensembl"/>
        </authorList>
    </citation>
    <scope>IDENTIFICATION</scope>
    <source>
        <strain evidence="13">Hd-rR</strain>
    </source>
</reference>
<name>A0A3B3I8F6_ORYLA</name>
<keyword evidence="4" id="KW-0378">Hydrolase</keyword>
<dbReference type="Gene3D" id="1.10.340.70">
    <property type="match status" value="1"/>
</dbReference>
<evidence type="ECO:0000259" key="12">
    <source>
        <dbReference type="PROSITE" id="PS50994"/>
    </source>
</evidence>
<dbReference type="Pfam" id="PF17921">
    <property type="entry name" value="Integrase_H2C2"/>
    <property type="match status" value="1"/>
</dbReference>
<reference evidence="13" key="2">
    <citation type="submission" date="2025-08" db="UniProtKB">
        <authorList>
            <consortium name="Ensembl"/>
        </authorList>
    </citation>
    <scope>IDENTIFICATION</scope>
    <source>
        <strain evidence="13">Hd-rR</strain>
    </source>
</reference>
<organism evidence="13 14">
    <name type="scientific">Oryzias latipes</name>
    <name type="common">Japanese rice fish</name>
    <name type="synonym">Japanese killifish</name>
    <dbReference type="NCBI Taxonomy" id="8090"/>
    <lineage>
        <taxon>Eukaryota</taxon>
        <taxon>Metazoa</taxon>
        <taxon>Chordata</taxon>
        <taxon>Craniata</taxon>
        <taxon>Vertebrata</taxon>
        <taxon>Euteleostomi</taxon>
        <taxon>Actinopterygii</taxon>
        <taxon>Neopterygii</taxon>
        <taxon>Teleostei</taxon>
        <taxon>Neoteleostei</taxon>
        <taxon>Acanthomorphata</taxon>
        <taxon>Ovalentaria</taxon>
        <taxon>Atherinomorphae</taxon>
        <taxon>Beloniformes</taxon>
        <taxon>Adrianichthyidae</taxon>
        <taxon>Oryziinae</taxon>
        <taxon>Oryzias</taxon>
    </lineage>
</organism>
<evidence type="ECO:0000256" key="2">
    <source>
        <dbReference type="ARBA" id="ARBA00022723"/>
    </source>
</evidence>
<dbReference type="GO" id="GO:0015074">
    <property type="term" value="P:DNA integration"/>
    <property type="evidence" value="ECO:0007669"/>
    <property type="project" value="UniProtKB-KW"/>
</dbReference>
<dbReference type="GO" id="GO:0006310">
    <property type="term" value="P:DNA recombination"/>
    <property type="evidence" value="ECO:0007669"/>
    <property type="project" value="UniProtKB-KW"/>
</dbReference>
<dbReference type="GO" id="GO:0006508">
    <property type="term" value="P:proteolysis"/>
    <property type="evidence" value="ECO:0007669"/>
    <property type="project" value="UniProtKB-KW"/>
</dbReference>
<dbReference type="FunFam" id="3.30.420.10:FF:000032">
    <property type="entry name" value="Retrovirus-related Pol polyprotein from transposon 297-like Protein"/>
    <property type="match status" value="1"/>
</dbReference>
<dbReference type="PANTHER" id="PTHR37984:SF5">
    <property type="entry name" value="PROTEIN NYNRIN-LIKE"/>
    <property type="match status" value="1"/>
</dbReference>
<evidence type="ECO:0000256" key="5">
    <source>
        <dbReference type="ARBA" id="ARBA00022842"/>
    </source>
</evidence>
<dbReference type="AlphaFoldDB" id="A0A3B3I8F6"/>
<protein>
    <recommendedName>
        <fullName evidence="11">Gypsy retrotransposon integrase-like protein 1</fullName>
    </recommendedName>
</protein>
<proteinExistence type="predicted"/>
<feature type="domain" description="Integrase catalytic" evidence="12">
    <location>
        <begin position="100"/>
        <end position="270"/>
    </location>
</feature>
<evidence type="ECO:0000256" key="10">
    <source>
        <dbReference type="ARBA" id="ARBA00023172"/>
    </source>
</evidence>
<dbReference type="GeneTree" id="ENSGT01000000214408"/>
<keyword evidence="2" id="KW-0479">Metal-binding</keyword>
<dbReference type="PANTHER" id="PTHR37984">
    <property type="entry name" value="PROTEIN CBG26694"/>
    <property type="match status" value="1"/>
</dbReference>
<evidence type="ECO:0000256" key="8">
    <source>
        <dbReference type="ARBA" id="ARBA00022932"/>
    </source>
</evidence>
<keyword evidence="8" id="KW-0808">Transferase</keyword>
<dbReference type="GO" id="GO:0003964">
    <property type="term" value="F:RNA-directed DNA polymerase activity"/>
    <property type="evidence" value="ECO:0007669"/>
    <property type="project" value="UniProtKB-KW"/>
</dbReference>
<dbReference type="Gene3D" id="3.30.420.10">
    <property type="entry name" value="Ribonuclease H-like superfamily/Ribonuclease H"/>
    <property type="match status" value="1"/>
</dbReference>
<keyword evidence="10" id="KW-0233">DNA recombination</keyword>
<dbReference type="GO" id="GO:0003677">
    <property type="term" value="F:DNA binding"/>
    <property type="evidence" value="ECO:0007669"/>
    <property type="project" value="UniProtKB-KW"/>
</dbReference>
<dbReference type="PROSITE" id="PS50994">
    <property type="entry name" value="INTEGRASE"/>
    <property type="match status" value="1"/>
</dbReference>
<dbReference type="InParanoid" id="A0A3B3I8F6"/>
<evidence type="ECO:0000313" key="13">
    <source>
        <dbReference type="Ensembl" id="ENSORLP00000040070.1"/>
    </source>
</evidence>
<evidence type="ECO:0000256" key="4">
    <source>
        <dbReference type="ARBA" id="ARBA00022801"/>
    </source>
</evidence>
<keyword evidence="8" id="KW-0239">DNA-directed DNA polymerase</keyword>
<dbReference type="STRING" id="8090.ENSORLP00000040070"/>
<sequence length="427" mass="49800">MRSKSVTIGQQKGRIGWEILQDILYRTVPTKGVGLKYQLVVPKEQINNFLHYFHDNPLGAHRGRLKTLLRILEVAWWPSIRKDVWSHIKSCPICQQYKPDNQKPAGFLQTTQVEEAAYMLGVDFMGPFPRSRKGNNYLLVVVDYYTKWVELFPIRDSKTPRLCQILRDEIFTRWGVPKYVVSDRGPQFTSQLISDLCQKWGVIHKMTTSYHPQTNLTERVNRTLKTMMSSYVGSRHEEWDKWLSEFRFAINNTQHESTGRTPAELALGRSLKGPLERLIHQKPALDPQQPQYSLLERQHQIAQEVRQRVGMFKHRQASYYNTHRRYAQFHVGDLVWVRAHPQSKASDKFSSKLAPRWSGPATVTKILGPVNYRLKWQEPDRLDTVHVSNIKPYFGQLSPSPPIEAMREKVTPIRPYYQDKSETYNGA</sequence>
<keyword evidence="9" id="KW-0238">DNA-binding</keyword>
<evidence type="ECO:0000313" key="14">
    <source>
        <dbReference type="Proteomes" id="UP000001038"/>
    </source>
</evidence>
<dbReference type="FunFam" id="1.10.340.70:FF:000001">
    <property type="entry name" value="Retrovirus-related Pol polyprotein from transposon gypsy-like Protein"/>
    <property type="match status" value="1"/>
</dbReference>
<dbReference type="GO" id="GO:0004190">
    <property type="term" value="F:aspartic-type endopeptidase activity"/>
    <property type="evidence" value="ECO:0007669"/>
    <property type="project" value="UniProtKB-KW"/>
</dbReference>
<evidence type="ECO:0000256" key="1">
    <source>
        <dbReference type="ARBA" id="ARBA00022670"/>
    </source>
</evidence>
<reference evidence="13 14" key="1">
    <citation type="journal article" date="2007" name="Nature">
        <title>The medaka draft genome and insights into vertebrate genome evolution.</title>
        <authorList>
            <person name="Kasahara M."/>
            <person name="Naruse K."/>
            <person name="Sasaki S."/>
            <person name="Nakatani Y."/>
            <person name="Qu W."/>
            <person name="Ahsan B."/>
            <person name="Yamada T."/>
            <person name="Nagayasu Y."/>
            <person name="Doi K."/>
            <person name="Kasai Y."/>
            <person name="Jindo T."/>
            <person name="Kobayashi D."/>
            <person name="Shimada A."/>
            <person name="Toyoda A."/>
            <person name="Kuroki Y."/>
            <person name="Fujiyama A."/>
            <person name="Sasaki T."/>
            <person name="Shimizu A."/>
            <person name="Asakawa S."/>
            <person name="Shimizu N."/>
            <person name="Hashimoto S."/>
            <person name="Yang J."/>
            <person name="Lee Y."/>
            <person name="Matsushima K."/>
            <person name="Sugano S."/>
            <person name="Sakaizumi M."/>
            <person name="Narita T."/>
            <person name="Ohishi K."/>
            <person name="Haga S."/>
            <person name="Ohta F."/>
            <person name="Nomoto H."/>
            <person name="Nogata K."/>
            <person name="Morishita T."/>
            <person name="Endo T."/>
            <person name="Shin-I T."/>
            <person name="Takeda H."/>
            <person name="Morishita S."/>
            <person name="Kohara Y."/>
        </authorList>
    </citation>
    <scope>NUCLEOTIDE SEQUENCE [LARGE SCALE GENOMIC DNA]</scope>
    <source>
        <strain evidence="13 14">Hd-rR</strain>
    </source>
</reference>
<dbReference type="InterPro" id="IPR012337">
    <property type="entry name" value="RNaseH-like_sf"/>
</dbReference>
<dbReference type="InterPro" id="IPR001584">
    <property type="entry name" value="Integrase_cat-core"/>
</dbReference>
<keyword evidence="7" id="KW-0695">RNA-directed DNA polymerase</keyword>
<evidence type="ECO:0000256" key="3">
    <source>
        <dbReference type="ARBA" id="ARBA00022750"/>
    </source>
</evidence>
<dbReference type="Proteomes" id="UP000001038">
    <property type="component" value="Chromosome 22"/>
</dbReference>
<keyword evidence="8" id="KW-0548">Nucleotidyltransferase</keyword>
<accession>A0A3B3I8F6</accession>
<dbReference type="GO" id="GO:0046872">
    <property type="term" value="F:metal ion binding"/>
    <property type="evidence" value="ECO:0007669"/>
    <property type="project" value="UniProtKB-KW"/>
</dbReference>